<keyword evidence="8" id="KW-1185">Reference proteome</keyword>
<dbReference type="NCBIfam" id="TIGR01167">
    <property type="entry name" value="LPXTG_anchor"/>
    <property type="match status" value="1"/>
</dbReference>
<dbReference type="Proteomes" id="UP000188600">
    <property type="component" value="Unassembled WGS sequence"/>
</dbReference>
<evidence type="ECO:0000256" key="1">
    <source>
        <dbReference type="ARBA" id="ARBA00022729"/>
    </source>
</evidence>
<evidence type="ECO:0000313" key="5">
    <source>
        <dbReference type="EMBL" id="ONK28128.1"/>
    </source>
</evidence>
<dbReference type="Pfam" id="PF00754">
    <property type="entry name" value="F5_F8_type_C"/>
    <property type="match status" value="2"/>
</dbReference>
<dbReference type="SUPFAM" id="SSF49785">
    <property type="entry name" value="Galactose-binding domain-like"/>
    <property type="match status" value="2"/>
</dbReference>
<dbReference type="PROSITE" id="PS50022">
    <property type="entry name" value="FA58C_3"/>
    <property type="match status" value="1"/>
</dbReference>
<sequence>MIVENGKLRTVSISNKLTAANDDLVFSEGSKEFIIQFKPSVGDSDQAPSRPGYIAEAEDRNRWVVETNTQANAGSREGNVRFVVDGDVNTIWHSNYHAAGTGPQRELPAYVDLTFPDSKDIRTFIYVPRQDGPANANGLIKGYKVYIKEGDATNFTLLSQGTITENPKAIQYIDFGELKRNIKAIRFETTSSQNGQPFAAAAELDVSDLDPDAVKAKHAAREADYQKHLEAFFARRQISLDKLVLAEGGIEKVEKNGDQTITYTFQPYIYKNVPVTIKYVMSLKKDAKFSQSHLVISIPEEHRATLSIDTIDLQNFKLPAGQAYEEFSNQAPIAEMANFDGFHAGLGQPVYLGSFYTGSEFPIAWNSVEEATKQLFSRYYSGKTLAELDLDEDGNYRTWNTVIGVARSADYSVVQQDFYDYIAKIGTKTYFRKQYNSWYDLMKSITAENIQSSFNEIDRGFTNGGVSPLDSFVVDDGWQNVESVWDFNEKFPNKLYDSSKQVKRFGSDFGLWMGPRGGYGTEGRMATHLANNGLGSKTPAGDVYIGDKRYVDALKALFARYGQEFDINYWKLDGMLRYPQNTTDAGGHYIGGGYKNMYSMTEAHERWIGLYSIIRKNAPTLEDAWINLTSYIPPSPWFLQWVNSIWMQNTADVDYQDGVKRAPNDTLDFGNDANEALSYRDDSYEKLIRDRKWQIPFSNIYNHDPVYGATAHTSKKLTPLGPARSQIQFSTEDFRTYLYMLGTRGTGFWEFYYSPSMLDDAKWQVNGEAVKWIESNFETLRNSVYHGGQPREGEVYGYSAWDAENGIVSIRNPIDREQSYELKLDRIVGMREGTANLYRITVLGDKRHDTSEVTNYGDTLRITLQPYEAVVFQYSTKQDRRAAEVFEAKATAANTLTVEFDERVIIDDASFTVSGHTVSSVRLNENLRTVTLTLADNLLNREKVMITFANVKDNAGQANISAGTVSVTAYSGGVIQDISQVEPSQTLDNDGVEGRGVFSVTAKVTLDHLGQTIAEQEGQWKLSVDAEGRAVFEVKGEVVKSAPFTALSKEDTGRPDKLIVANEEVVITAVRVPNGSLRIYINGELHNSHYNPNKINERLERSSIKLAKGDFAGNLDRFILENGARDFETALNLARELTPVKEMRPVEMNVTGSQAPSYDPNDGGPRPAGAATDGNTGTYWASSPTADNRTTRQRLTIEMTQPQSISEVRYVPRLQNLQATGDIRKASLEYSLNGQDWAAVALTEGNADGTITFTPGKPYHSILFEPVEAKYFRLTAYETYHWQNGTNGQPDNRNKIVAVAELTPVVLFVPEDVKSLTTGYLLNAIDQANSIDSAAYTAEAIAAIRAEVQVAYAALAGNNQEAIDRSNRILRALLASGKVDANSQQQSGHQEGKPDNTGGESNTDKNDSLLIPEPPAFEGGISPNENLLHKVPTFEHGMSPNENLTHGIPAVKLASIQSSRSQDEPRTKDLPKTSGVGNLFLTALGLISLGVTVVSRRRRN</sequence>
<dbReference type="Proteomes" id="UP000188946">
    <property type="component" value="Unassembled WGS sequence"/>
</dbReference>
<dbReference type="InterPro" id="IPR008979">
    <property type="entry name" value="Galactose-bd-like_sf"/>
</dbReference>
<dbReference type="Gene3D" id="2.60.120.260">
    <property type="entry name" value="Galactose-binding domain-like"/>
    <property type="match status" value="2"/>
</dbReference>
<dbReference type="EMBL" id="MSPR01000001">
    <property type="protein sequence ID" value="ONK30995.1"/>
    <property type="molecule type" value="Genomic_DNA"/>
</dbReference>
<feature type="domain" description="F5/8 type C" evidence="4">
    <location>
        <begin position="1126"/>
        <end position="1281"/>
    </location>
</feature>
<evidence type="ECO:0000259" key="4">
    <source>
        <dbReference type="PROSITE" id="PS50022"/>
    </source>
</evidence>
<evidence type="ECO:0000256" key="3">
    <source>
        <dbReference type="SAM" id="Phobius"/>
    </source>
</evidence>
<dbReference type="Gene3D" id="2.60.40.1220">
    <property type="match status" value="1"/>
</dbReference>
<keyword evidence="3" id="KW-0472">Membrane</keyword>
<proteinExistence type="predicted"/>
<dbReference type="InterPro" id="IPR000421">
    <property type="entry name" value="FA58C"/>
</dbReference>
<keyword evidence="3" id="KW-0812">Transmembrane</keyword>
<evidence type="ECO:0000313" key="6">
    <source>
        <dbReference type="EMBL" id="ONK30995.1"/>
    </source>
</evidence>
<comment type="caution">
    <text evidence="5">The sequence shown here is derived from an EMBL/GenBank/DDBJ whole genome shotgun (WGS) entry which is preliminary data.</text>
</comment>
<evidence type="ECO:0000313" key="7">
    <source>
        <dbReference type="Proteomes" id="UP000188600"/>
    </source>
</evidence>
<feature type="region of interest" description="Disordered" evidence="2">
    <location>
        <begin position="1379"/>
        <end position="1424"/>
    </location>
</feature>
<keyword evidence="1" id="KW-0732">Signal</keyword>
<organism evidence="5 7">
    <name type="scientific">Streptococcus azizii</name>
    <dbReference type="NCBI Taxonomy" id="1579424"/>
    <lineage>
        <taxon>Bacteria</taxon>
        <taxon>Bacillati</taxon>
        <taxon>Bacillota</taxon>
        <taxon>Bacilli</taxon>
        <taxon>Lactobacillales</taxon>
        <taxon>Streptococcaceae</taxon>
        <taxon>Streptococcus</taxon>
    </lineage>
</organism>
<protein>
    <recommendedName>
        <fullName evidence="4">F5/8 type C domain-containing protein</fullName>
    </recommendedName>
</protein>
<dbReference type="RefSeq" id="WP_076995101.1">
    <property type="nucleotide sequence ID" value="NZ_MSPR01000001.1"/>
</dbReference>
<reference evidence="7 8" key="1">
    <citation type="submission" date="2016-12" db="EMBL/GenBank/DDBJ databases">
        <authorList>
            <person name="Gulvik C.A."/>
        </authorList>
    </citation>
    <scope>NUCLEOTIDE SEQUENCE [LARGE SCALE GENOMIC DNA]</scope>
    <source>
        <strain evidence="6 8">12-5202</strain>
        <strain evidence="5 7">12-5291</strain>
    </source>
</reference>
<dbReference type="InterPro" id="IPR013785">
    <property type="entry name" value="Aldolase_TIM"/>
</dbReference>
<dbReference type="InterPro" id="IPR017853">
    <property type="entry name" value="GH"/>
</dbReference>
<dbReference type="EMBL" id="MSPT01000006">
    <property type="protein sequence ID" value="ONK28128.1"/>
    <property type="molecule type" value="Genomic_DNA"/>
</dbReference>
<name>A0AB36JS45_9STRE</name>
<feature type="transmembrane region" description="Helical" evidence="3">
    <location>
        <begin position="1475"/>
        <end position="1494"/>
    </location>
</feature>
<evidence type="ECO:0000256" key="2">
    <source>
        <dbReference type="SAM" id="MobiDB-lite"/>
    </source>
</evidence>
<dbReference type="InterPro" id="IPR014755">
    <property type="entry name" value="Cu-Rt/internalin_Ig-like"/>
</dbReference>
<accession>A0AB36JS45</accession>
<feature type="compositionally biased region" description="Polar residues" evidence="2">
    <location>
        <begin position="1173"/>
        <end position="1188"/>
    </location>
</feature>
<evidence type="ECO:0000313" key="8">
    <source>
        <dbReference type="Proteomes" id="UP000188946"/>
    </source>
</evidence>
<dbReference type="SUPFAM" id="SSF51445">
    <property type="entry name" value="(Trans)glycosidases"/>
    <property type="match status" value="1"/>
</dbReference>
<dbReference type="Gene3D" id="3.20.20.70">
    <property type="entry name" value="Aldolase class I"/>
    <property type="match status" value="1"/>
</dbReference>
<gene>
    <name evidence="6" type="ORF">BVE84_00300</name>
    <name evidence="5" type="ORF">BVE86_03760</name>
</gene>
<keyword evidence="3" id="KW-1133">Transmembrane helix</keyword>
<feature type="region of interest" description="Disordered" evidence="2">
    <location>
        <begin position="1151"/>
        <end position="1188"/>
    </location>
</feature>